<organism evidence="7 8">
    <name type="scientific">Pseudogemmatithrix spongiicola</name>
    <dbReference type="NCBI Taxonomy" id="3062599"/>
    <lineage>
        <taxon>Bacteria</taxon>
        <taxon>Pseudomonadati</taxon>
        <taxon>Gemmatimonadota</taxon>
        <taxon>Gemmatimonadia</taxon>
        <taxon>Gemmatimonadales</taxon>
        <taxon>Gemmatimonadaceae</taxon>
        <taxon>Pseudogemmatithrix</taxon>
    </lineage>
</organism>
<evidence type="ECO:0000256" key="1">
    <source>
        <dbReference type="ARBA" id="ARBA00001933"/>
    </source>
</evidence>
<dbReference type="InterPro" id="IPR050147">
    <property type="entry name" value="Ser/Thr_Dehydratase"/>
</dbReference>
<dbReference type="RefSeq" id="WP_367886741.1">
    <property type="nucleotide sequence ID" value="NZ_CP130612.1"/>
</dbReference>
<comment type="cofactor">
    <cofactor evidence="1">
        <name>pyridoxal 5'-phosphate</name>
        <dbReference type="ChEBI" id="CHEBI:597326"/>
    </cofactor>
</comment>
<feature type="domain" description="Tryptophan synthase beta chain-like PALP" evidence="5">
    <location>
        <begin position="28"/>
        <end position="312"/>
    </location>
</feature>
<dbReference type="FunFam" id="3.40.50.1100:FF:000005">
    <property type="entry name" value="Threonine dehydratase catabolic"/>
    <property type="match status" value="1"/>
</dbReference>
<dbReference type="AlphaFoldDB" id="A0AA49Q6M8"/>
<evidence type="ECO:0000313" key="6">
    <source>
        <dbReference type="EMBL" id="WKW11036.1"/>
    </source>
</evidence>
<evidence type="ECO:0000256" key="3">
    <source>
        <dbReference type="ARBA" id="ARBA00022898"/>
    </source>
</evidence>
<dbReference type="Gene3D" id="3.40.50.1100">
    <property type="match status" value="2"/>
</dbReference>
<dbReference type="InterPro" id="IPR036052">
    <property type="entry name" value="TrpB-like_PALP_sf"/>
</dbReference>
<evidence type="ECO:0000256" key="4">
    <source>
        <dbReference type="ARBA" id="ARBA00023239"/>
    </source>
</evidence>
<dbReference type="GO" id="GO:0009097">
    <property type="term" value="P:isoleucine biosynthetic process"/>
    <property type="evidence" value="ECO:0007669"/>
    <property type="project" value="TreeGrafter"/>
</dbReference>
<dbReference type="Proteomes" id="UP001229955">
    <property type="component" value="Chromosome"/>
</dbReference>
<keyword evidence="4" id="KW-0456">Lyase</keyword>
<dbReference type="GO" id="GO:0006567">
    <property type="term" value="P:L-threonine catabolic process"/>
    <property type="evidence" value="ECO:0007669"/>
    <property type="project" value="TreeGrafter"/>
</dbReference>
<keyword evidence="3" id="KW-0663">Pyridoxal phosphate</keyword>
<dbReference type="GO" id="GO:0003941">
    <property type="term" value="F:L-serine ammonia-lyase activity"/>
    <property type="evidence" value="ECO:0007669"/>
    <property type="project" value="TreeGrafter"/>
</dbReference>
<reference evidence="7" key="1">
    <citation type="submission" date="2023-07" db="EMBL/GenBank/DDBJ databases">
        <authorList>
            <person name="Haufschild T."/>
            <person name="Kallscheuer N."/>
            <person name="Hammer J."/>
            <person name="Kohn T."/>
            <person name="Kabuu M."/>
            <person name="Jogler M."/>
            <person name="Wohfarth N."/>
            <person name="Heuer A."/>
            <person name="Rohde M."/>
            <person name="van Teeseling M.C.F."/>
            <person name="Jogler C."/>
        </authorList>
    </citation>
    <scope>NUCLEOTIDE SEQUENCE</scope>
    <source>
        <strain evidence="6">Strain 138</strain>
        <strain evidence="7">Strain 318</strain>
    </source>
</reference>
<evidence type="ECO:0000313" key="7">
    <source>
        <dbReference type="EMBL" id="WKW13946.1"/>
    </source>
</evidence>
<dbReference type="InterPro" id="IPR001926">
    <property type="entry name" value="TrpB-like_PALP"/>
</dbReference>
<dbReference type="GO" id="GO:0006565">
    <property type="term" value="P:L-serine catabolic process"/>
    <property type="evidence" value="ECO:0007669"/>
    <property type="project" value="TreeGrafter"/>
</dbReference>
<name>A0AA49Q6M8_9BACT</name>
<comment type="similarity">
    <text evidence="2">Belongs to the serine/threonine dehydratase family.</text>
</comment>
<evidence type="ECO:0000259" key="5">
    <source>
        <dbReference type="Pfam" id="PF00291"/>
    </source>
</evidence>
<gene>
    <name evidence="6" type="ORF">Strain138_000270</name>
    <name evidence="7" type="ORF">Strain318_000270</name>
</gene>
<evidence type="ECO:0000313" key="8">
    <source>
        <dbReference type="Proteomes" id="UP001229955"/>
    </source>
</evidence>
<sequence length="333" mass="34738">MGRRGPLTPFVSLADFRAAADLLRPVAVRTPLLPDDALSEKLGTPILVKPEVLQRGGAFKFRGAYTYVARLTPAQRAKGIITGSSGNHGQGVALAAKLFGIKATIVMPTTVPRAKRDGAERLGARCIYHGVTTAERIALANEIQQKEDLVFIPPFDDDTIITGQGTCGLEIAEDLPDVGTVLVPIGGGGLSAGVARAVKLLVPTARVIGVEPEGSPKFTKARAAGEPVTIPANPTGLADGLLAVRIGSRNFEYLEAHLDEVVTVPDGRLPCAMQYALERLKLVCEPSGAITLAALLDGTLRPQGKTVAVLSGGNIEYDGLRALLGDAMPGGTT</sequence>
<evidence type="ECO:0000256" key="2">
    <source>
        <dbReference type="ARBA" id="ARBA00010869"/>
    </source>
</evidence>
<dbReference type="PANTHER" id="PTHR48078">
    <property type="entry name" value="THREONINE DEHYDRATASE, MITOCHONDRIAL-RELATED"/>
    <property type="match status" value="1"/>
</dbReference>
<dbReference type="Pfam" id="PF00291">
    <property type="entry name" value="PALP"/>
    <property type="match status" value="1"/>
</dbReference>
<dbReference type="KEGG" id="pspc:Strain318_000270"/>
<dbReference type="GO" id="GO:0004794">
    <property type="term" value="F:threonine deaminase activity"/>
    <property type="evidence" value="ECO:0007669"/>
    <property type="project" value="TreeGrafter"/>
</dbReference>
<dbReference type="GO" id="GO:0030170">
    <property type="term" value="F:pyridoxal phosphate binding"/>
    <property type="evidence" value="ECO:0007669"/>
    <property type="project" value="InterPro"/>
</dbReference>
<protein>
    <submittedName>
        <fullName evidence="7">Threonine/serine dehydratase</fullName>
    </submittedName>
</protein>
<dbReference type="EMBL" id="CP130612">
    <property type="protein sequence ID" value="WKW11036.1"/>
    <property type="molecule type" value="Genomic_DNA"/>
</dbReference>
<dbReference type="InterPro" id="IPR000634">
    <property type="entry name" value="Ser/Thr_deHydtase_PyrdxlP-BS"/>
</dbReference>
<dbReference type="PANTHER" id="PTHR48078:SF6">
    <property type="entry name" value="L-THREONINE DEHYDRATASE CATABOLIC TDCB"/>
    <property type="match status" value="1"/>
</dbReference>
<dbReference type="CDD" id="cd01562">
    <property type="entry name" value="Thr-dehyd"/>
    <property type="match status" value="1"/>
</dbReference>
<dbReference type="SUPFAM" id="SSF53686">
    <property type="entry name" value="Tryptophan synthase beta subunit-like PLP-dependent enzymes"/>
    <property type="match status" value="1"/>
</dbReference>
<dbReference type="PROSITE" id="PS00165">
    <property type="entry name" value="DEHYDRATASE_SER_THR"/>
    <property type="match status" value="1"/>
</dbReference>
<dbReference type="EMBL" id="CP130613">
    <property type="protein sequence ID" value="WKW13946.1"/>
    <property type="molecule type" value="Genomic_DNA"/>
</dbReference>
<accession>A0AA49Q6M8</accession>
<accession>A0AA49Q3M5</accession>
<proteinExistence type="inferred from homology"/>
<keyword evidence="8" id="KW-1185">Reference proteome</keyword>